<organism evidence="1">
    <name type="scientific">Cacopsylla melanoneura</name>
    <dbReference type="NCBI Taxonomy" id="428564"/>
    <lineage>
        <taxon>Eukaryota</taxon>
        <taxon>Metazoa</taxon>
        <taxon>Ecdysozoa</taxon>
        <taxon>Arthropoda</taxon>
        <taxon>Hexapoda</taxon>
        <taxon>Insecta</taxon>
        <taxon>Pterygota</taxon>
        <taxon>Neoptera</taxon>
        <taxon>Paraneoptera</taxon>
        <taxon>Hemiptera</taxon>
        <taxon>Sternorrhyncha</taxon>
        <taxon>Psylloidea</taxon>
        <taxon>Psyllidae</taxon>
        <taxon>Psyllinae</taxon>
        <taxon>Cacopsylla</taxon>
    </lineage>
</organism>
<reference evidence="1" key="1">
    <citation type="submission" date="2021-05" db="EMBL/GenBank/DDBJ databases">
        <authorList>
            <person name="Alioto T."/>
            <person name="Alioto T."/>
            <person name="Gomez Garrido J."/>
        </authorList>
    </citation>
    <scope>NUCLEOTIDE SEQUENCE</scope>
</reference>
<evidence type="ECO:0000313" key="1">
    <source>
        <dbReference type="EMBL" id="CAG6611897.1"/>
    </source>
</evidence>
<dbReference type="EMBL" id="HBUF01023222">
    <property type="protein sequence ID" value="CAG6611897.1"/>
    <property type="molecule type" value="Transcribed_RNA"/>
</dbReference>
<accession>A0A8D8LTX0</accession>
<proteinExistence type="predicted"/>
<sequence>MRKRCGRLTSTAASSTTLSSGGAVLVLSDSAKTVGVVPFDDELLFKPNRSARARFLASRSAWDGAEAEEEVNEAPLGLAVLLAVTGELVAAAAAADNVPNRSARFLRISESGPGVFGLPLSVPVLFVPVFSPNRSALASSLASVGRSTLNFLERNSNRS</sequence>
<protein>
    <submittedName>
        <fullName evidence="1">Uncharacterized protein</fullName>
    </submittedName>
</protein>
<name>A0A8D8LTX0_9HEMI</name>
<dbReference type="AlphaFoldDB" id="A0A8D8LTX0"/>